<dbReference type="PANTHER" id="PTHR11358:SF26">
    <property type="entry name" value="GUANIDINO ACID HYDROLASE, MITOCHONDRIAL"/>
    <property type="match status" value="1"/>
</dbReference>
<protein>
    <submittedName>
        <fullName evidence="5">Agmatinase</fullName>
        <ecNumber evidence="5">3.5.3.11</ecNumber>
    </submittedName>
</protein>
<dbReference type="CDD" id="cd11593">
    <property type="entry name" value="Agmatinase-like_2"/>
    <property type="match status" value="1"/>
</dbReference>
<feature type="binding site" evidence="4">
    <location>
        <position position="218"/>
    </location>
    <ligand>
        <name>Mn(2+)</name>
        <dbReference type="ChEBI" id="CHEBI:29035"/>
        <label>1</label>
    </ligand>
</feature>
<dbReference type="AlphaFoldDB" id="A0A7V4G8J5"/>
<evidence type="ECO:0000256" key="3">
    <source>
        <dbReference type="ARBA" id="ARBA00022801"/>
    </source>
</evidence>
<keyword evidence="2 4" id="KW-0479">Metal-binding</keyword>
<comment type="similarity">
    <text evidence="1">Belongs to the arginase family. Agmatinase subfamily.</text>
</comment>
<evidence type="ECO:0000313" key="5">
    <source>
        <dbReference type="EMBL" id="HGS05332.1"/>
    </source>
</evidence>
<dbReference type="InterPro" id="IPR006035">
    <property type="entry name" value="Ureohydrolase"/>
</dbReference>
<feature type="binding site" evidence="4">
    <location>
        <position position="108"/>
    </location>
    <ligand>
        <name>Mn(2+)</name>
        <dbReference type="ChEBI" id="CHEBI:29035"/>
        <label>1</label>
    </ligand>
</feature>
<evidence type="ECO:0000256" key="4">
    <source>
        <dbReference type="PIRSR" id="PIRSR036979-1"/>
    </source>
</evidence>
<dbReference type="Gene3D" id="3.40.800.10">
    <property type="entry name" value="Ureohydrolase domain"/>
    <property type="match status" value="1"/>
</dbReference>
<dbReference type="InterPro" id="IPR005925">
    <property type="entry name" value="Agmatinase-rel"/>
</dbReference>
<feature type="binding site" evidence="4">
    <location>
        <position position="216"/>
    </location>
    <ligand>
        <name>Mn(2+)</name>
        <dbReference type="ChEBI" id="CHEBI:29035"/>
        <label>1</label>
    </ligand>
</feature>
<feature type="binding site" evidence="4">
    <location>
        <position position="135"/>
    </location>
    <ligand>
        <name>Mn(2+)</name>
        <dbReference type="ChEBI" id="CHEBI:29035"/>
        <label>1</label>
    </ligand>
</feature>
<feature type="binding site" evidence="4">
    <location>
        <position position="133"/>
    </location>
    <ligand>
        <name>Mn(2+)</name>
        <dbReference type="ChEBI" id="CHEBI:29035"/>
        <label>1</label>
    </ligand>
</feature>
<accession>A0A7V4G8J5</accession>
<dbReference type="PIRSF" id="PIRSF036979">
    <property type="entry name" value="Arginase"/>
    <property type="match status" value="1"/>
</dbReference>
<dbReference type="GO" id="GO:0033389">
    <property type="term" value="P:putrescine biosynthetic process from arginine, via agmatine"/>
    <property type="evidence" value="ECO:0007669"/>
    <property type="project" value="TreeGrafter"/>
</dbReference>
<sequence>MSYPNFLDLKYLPVKEAEVIILPLPYEATTTYGAGTREAPEAILAASRQVELWDEEEGWDPSAHLKIATAPPLTPEASGPQAMQEKIRKTVQPWVAQGKIVVALGGEHSVTPALVQAVQTKYPDLQVVALDAHADMRESYDGSKLSHACALRRVYELGRPLTTLGVRSCSEEESRFMWVAPRFTRFKARDLHTPEGWQAALDHLRGLSGPVYLTIDADVFDPAVLPGVGTPEPGGLNYYQVLDILKTVALRGPVVGVDFVELAPLPGQRVSEFTAARVLYKALGYMFHSRRA</sequence>
<keyword evidence="3 5" id="KW-0378">Hydrolase</keyword>
<dbReference type="PANTHER" id="PTHR11358">
    <property type="entry name" value="ARGINASE/AGMATINASE"/>
    <property type="match status" value="1"/>
</dbReference>
<gene>
    <name evidence="5" type="primary">speB</name>
    <name evidence="5" type="ORF">ENT08_06290</name>
</gene>
<dbReference type="EC" id="3.5.3.11" evidence="5"/>
<name>A0A7V4G8J5_9BACT</name>
<feature type="binding site" evidence="4">
    <location>
        <position position="131"/>
    </location>
    <ligand>
        <name>Mn(2+)</name>
        <dbReference type="ChEBI" id="CHEBI:29035"/>
        <label>1</label>
    </ligand>
</feature>
<reference evidence="5" key="1">
    <citation type="journal article" date="2020" name="mSystems">
        <title>Genome- and Community-Level Interaction Insights into Carbon Utilization and Element Cycling Functions of Hydrothermarchaeota in Hydrothermal Sediment.</title>
        <authorList>
            <person name="Zhou Z."/>
            <person name="Liu Y."/>
            <person name="Xu W."/>
            <person name="Pan J."/>
            <person name="Luo Z.H."/>
            <person name="Li M."/>
        </authorList>
    </citation>
    <scope>NUCLEOTIDE SEQUENCE [LARGE SCALE GENOMIC DNA]</scope>
    <source>
        <strain evidence="5">SpSt-548</strain>
    </source>
</reference>
<evidence type="ECO:0000256" key="2">
    <source>
        <dbReference type="ARBA" id="ARBA00022723"/>
    </source>
</evidence>
<dbReference type="Pfam" id="PF00491">
    <property type="entry name" value="Arginase"/>
    <property type="match status" value="1"/>
</dbReference>
<dbReference type="PROSITE" id="PS51409">
    <property type="entry name" value="ARGINASE_2"/>
    <property type="match status" value="1"/>
</dbReference>
<dbReference type="GO" id="GO:0046872">
    <property type="term" value="F:metal ion binding"/>
    <property type="evidence" value="ECO:0007669"/>
    <property type="project" value="UniProtKB-KW"/>
</dbReference>
<dbReference type="NCBIfam" id="TIGR01230">
    <property type="entry name" value="agmatinase"/>
    <property type="match status" value="1"/>
</dbReference>
<dbReference type="InterPro" id="IPR023696">
    <property type="entry name" value="Ureohydrolase_dom_sf"/>
</dbReference>
<comment type="cofactor">
    <cofactor evidence="4">
        <name>Mn(2+)</name>
        <dbReference type="ChEBI" id="CHEBI:29035"/>
    </cofactor>
    <text evidence="4">Binds 2 manganese ions per subunit.</text>
</comment>
<comment type="caution">
    <text evidence="5">The sequence shown here is derived from an EMBL/GenBank/DDBJ whole genome shotgun (WGS) entry which is preliminary data.</text>
</comment>
<dbReference type="GO" id="GO:0008783">
    <property type="term" value="F:agmatinase activity"/>
    <property type="evidence" value="ECO:0007669"/>
    <property type="project" value="UniProtKB-EC"/>
</dbReference>
<evidence type="ECO:0000256" key="1">
    <source>
        <dbReference type="ARBA" id="ARBA00009227"/>
    </source>
</evidence>
<proteinExistence type="inferred from homology"/>
<dbReference type="EMBL" id="DSXI01000370">
    <property type="protein sequence ID" value="HGS05332.1"/>
    <property type="molecule type" value="Genomic_DNA"/>
</dbReference>
<keyword evidence="4" id="KW-0464">Manganese</keyword>
<dbReference type="SUPFAM" id="SSF52768">
    <property type="entry name" value="Arginase/deacetylase"/>
    <property type="match status" value="1"/>
</dbReference>
<organism evidence="5">
    <name type="scientific">Desulfobacca acetoxidans</name>
    <dbReference type="NCBI Taxonomy" id="60893"/>
    <lineage>
        <taxon>Bacteria</taxon>
        <taxon>Pseudomonadati</taxon>
        <taxon>Thermodesulfobacteriota</taxon>
        <taxon>Desulfobaccia</taxon>
        <taxon>Desulfobaccales</taxon>
        <taxon>Desulfobaccaceae</taxon>
        <taxon>Desulfobacca</taxon>
    </lineage>
</organism>